<dbReference type="EMBL" id="QPFP01000067">
    <property type="protein sequence ID" value="TEB24396.1"/>
    <property type="molecule type" value="Genomic_DNA"/>
</dbReference>
<comment type="caution">
    <text evidence="3">The sequence shown here is derived from an EMBL/GenBank/DDBJ whole genome shotgun (WGS) entry which is preliminary data.</text>
</comment>
<dbReference type="AlphaFoldDB" id="A0A4Y7SRB1"/>
<organism evidence="3 4">
    <name type="scientific">Coprinellus micaceus</name>
    <name type="common">Glistening ink-cap mushroom</name>
    <name type="synonym">Coprinus micaceus</name>
    <dbReference type="NCBI Taxonomy" id="71717"/>
    <lineage>
        <taxon>Eukaryota</taxon>
        <taxon>Fungi</taxon>
        <taxon>Dikarya</taxon>
        <taxon>Basidiomycota</taxon>
        <taxon>Agaricomycotina</taxon>
        <taxon>Agaricomycetes</taxon>
        <taxon>Agaricomycetidae</taxon>
        <taxon>Agaricales</taxon>
        <taxon>Agaricineae</taxon>
        <taxon>Psathyrellaceae</taxon>
        <taxon>Coprinellus</taxon>
    </lineage>
</organism>
<evidence type="ECO:0000256" key="1">
    <source>
        <dbReference type="SAM" id="MobiDB-lite"/>
    </source>
</evidence>
<feature type="region of interest" description="Disordered" evidence="1">
    <location>
        <begin position="1"/>
        <end position="22"/>
    </location>
</feature>
<accession>A0A4Y7SRB1</accession>
<proteinExistence type="predicted"/>
<dbReference type="Proteomes" id="UP000298030">
    <property type="component" value="Unassembled WGS sequence"/>
</dbReference>
<sequence>MVAHNQEAPAAPRPTTPKALGLGLSLTSTRESPKPIAISLLPLIPGRPPTHTPPPENDSTPLLIAAVMLANGPLYSAMPP</sequence>
<evidence type="ECO:0000313" key="4">
    <source>
        <dbReference type="Proteomes" id="UP000298030"/>
    </source>
</evidence>
<evidence type="ECO:0000313" key="3">
    <source>
        <dbReference type="EMBL" id="TEB24396.1"/>
    </source>
</evidence>
<name>A0A4Y7SRB1_COPMI</name>
<dbReference type="EMBL" id="QPFP01000208">
    <property type="protein sequence ID" value="TEB19075.1"/>
    <property type="molecule type" value="Genomic_DNA"/>
</dbReference>
<gene>
    <name evidence="3" type="ORF">FA13DRAFT_1739243</name>
    <name evidence="2" type="ORF">FA13DRAFT_1744728</name>
</gene>
<evidence type="ECO:0000313" key="2">
    <source>
        <dbReference type="EMBL" id="TEB19075.1"/>
    </source>
</evidence>
<reference evidence="3 4" key="1">
    <citation type="journal article" date="2019" name="Nat. Ecol. Evol.">
        <title>Megaphylogeny resolves global patterns of mushroom evolution.</title>
        <authorList>
            <person name="Varga T."/>
            <person name="Krizsan K."/>
            <person name="Foldi C."/>
            <person name="Dima B."/>
            <person name="Sanchez-Garcia M."/>
            <person name="Sanchez-Ramirez S."/>
            <person name="Szollosi G.J."/>
            <person name="Szarkandi J.G."/>
            <person name="Papp V."/>
            <person name="Albert L."/>
            <person name="Andreopoulos W."/>
            <person name="Angelini C."/>
            <person name="Antonin V."/>
            <person name="Barry K.W."/>
            <person name="Bougher N.L."/>
            <person name="Buchanan P."/>
            <person name="Buyck B."/>
            <person name="Bense V."/>
            <person name="Catcheside P."/>
            <person name="Chovatia M."/>
            <person name="Cooper J."/>
            <person name="Damon W."/>
            <person name="Desjardin D."/>
            <person name="Finy P."/>
            <person name="Geml J."/>
            <person name="Haridas S."/>
            <person name="Hughes K."/>
            <person name="Justo A."/>
            <person name="Karasinski D."/>
            <person name="Kautmanova I."/>
            <person name="Kiss B."/>
            <person name="Kocsube S."/>
            <person name="Kotiranta H."/>
            <person name="LaButti K.M."/>
            <person name="Lechner B.E."/>
            <person name="Liimatainen K."/>
            <person name="Lipzen A."/>
            <person name="Lukacs Z."/>
            <person name="Mihaltcheva S."/>
            <person name="Morgado L.N."/>
            <person name="Niskanen T."/>
            <person name="Noordeloos M.E."/>
            <person name="Ohm R.A."/>
            <person name="Ortiz-Santana B."/>
            <person name="Ovrebo C."/>
            <person name="Racz N."/>
            <person name="Riley R."/>
            <person name="Savchenko A."/>
            <person name="Shiryaev A."/>
            <person name="Soop K."/>
            <person name="Spirin V."/>
            <person name="Szebenyi C."/>
            <person name="Tomsovsky M."/>
            <person name="Tulloss R.E."/>
            <person name="Uehling J."/>
            <person name="Grigoriev I.V."/>
            <person name="Vagvolgyi C."/>
            <person name="Papp T."/>
            <person name="Martin F.M."/>
            <person name="Miettinen O."/>
            <person name="Hibbett D.S."/>
            <person name="Nagy L.G."/>
        </authorList>
    </citation>
    <scope>NUCLEOTIDE SEQUENCE [LARGE SCALE GENOMIC DNA]</scope>
    <source>
        <strain evidence="3 4">FP101781</strain>
    </source>
</reference>
<protein>
    <submittedName>
        <fullName evidence="3">Uncharacterized protein</fullName>
    </submittedName>
</protein>
<keyword evidence="4" id="KW-1185">Reference proteome</keyword>